<dbReference type="InterPro" id="IPR045247">
    <property type="entry name" value="Oye-like"/>
</dbReference>
<evidence type="ECO:0000259" key="1">
    <source>
        <dbReference type="Pfam" id="PF00724"/>
    </source>
</evidence>
<dbReference type="InterPro" id="IPR001155">
    <property type="entry name" value="OxRdtase_FMN_N"/>
</dbReference>
<keyword evidence="3" id="KW-1185">Reference proteome</keyword>
<gene>
    <name evidence="2" type="ORF">PhCBS80983_g05646</name>
</gene>
<dbReference type="SUPFAM" id="SSF51395">
    <property type="entry name" value="FMN-linked oxidoreductases"/>
    <property type="match status" value="1"/>
</dbReference>
<dbReference type="PANTHER" id="PTHR22893:SF91">
    <property type="entry name" value="NADPH DEHYDROGENASE 2-RELATED"/>
    <property type="match status" value="1"/>
</dbReference>
<feature type="domain" description="NADH:flavin oxidoreductase/NADH oxidase N-terminal" evidence="1">
    <location>
        <begin position="22"/>
        <end position="347"/>
    </location>
</feature>
<proteinExistence type="predicted"/>
<reference evidence="2 3" key="1">
    <citation type="journal article" date="2019" name="Sci. Rep.">
        <title>Comparative genomics of chytrid fungi reveal insights into the obligate biotrophic and pathogenic lifestyle of Synchytrium endobioticum.</title>
        <authorList>
            <person name="van de Vossenberg B.T.L.H."/>
            <person name="Warris S."/>
            <person name="Nguyen H.D.T."/>
            <person name="van Gent-Pelzer M.P.E."/>
            <person name="Joly D.L."/>
            <person name="van de Geest H.C."/>
            <person name="Bonants P.J.M."/>
            <person name="Smith D.S."/>
            <person name="Levesque C.A."/>
            <person name="van der Lee T.A.J."/>
        </authorList>
    </citation>
    <scope>NUCLEOTIDE SEQUENCE [LARGE SCALE GENOMIC DNA]</scope>
    <source>
        <strain evidence="2 3">CBS 809.83</strain>
    </source>
</reference>
<dbReference type="Proteomes" id="UP000318582">
    <property type="component" value="Unassembled WGS sequence"/>
</dbReference>
<sequence>MSTYPISPALLSKPIIHPTLDTPLDLGSLTLKNRVVMASLTRNRGVVSNPVNATYYAQRASTGLIVSEGTLVTPQGTEWIDCPGLYDERTTAGWTNTVAEVHKAGGVIFAQLWHLGRVCHPHLQANVPNVGPSAVKAQGGKFRLLQGQPGYVTPVAIEKPQAYAMLYRHAAENARRAGFDGVELHAANGYLVNQFIDSKSNVRTDAYGGSPENRARFALEIIDHLIAVYGADRVGIKLSPSGGYNDMQGGEPDLPTYTYLVTQLAHRGIAYVQVTRYLDDFSAGGAKVDVLALGQLLKNSTTKFLVNGGFDAAEAELWVKQGKADAIVFGRPILATPDFKDRAIRGVQPNTDLKFNEFYVPKDNNPALGYTDYPFYQDGKVE</sequence>
<dbReference type="CDD" id="cd02933">
    <property type="entry name" value="OYE_like_FMN"/>
    <property type="match status" value="1"/>
</dbReference>
<dbReference type="Gene3D" id="3.20.20.70">
    <property type="entry name" value="Aldolase class I"/>
    <property type="match status" value="1"/>
</dbReference>
<dbReference type="GO" id="GO:0010181">
    <property type="term" value="F:FMN binding"/>
    <property type="evidence" value="ECO:0007669"/>
    <property type="project" value="InterPro"/>
</dbReference>
<protein>
    <recommendedName>
        <fullName evidence="1">NADH:flavin oxidoreductase/NADH oxidase N-terminal domain-containing protein</fullName>
    </recommendedName>
</protein>
<dbReference type="InterPro" id="IPR013785">
    <property type="entry name" value="Aldolase_TIM"/>
</dbReference>
<dbReference type="EMBL" id="QEAQ01000130">
    <property type="protein sequence ID" value="TPX55068.1"/>
    <property type="molecule type" value="Genomic_DNA"/>
</dbReference>
<dbReference type="PANTHER" id="PTHR22893">
    <property type="entry name" value="NADH OXIDOREDUCTASE-RELATED"/>
    <property type="match status" value="1"/>
</dbReference>
<comment type="caution">
    <text evidence="2">The sequence shown here is derived from an EMBL/GenBank/DDBJ whole genome shotgun (WGS) entry which is preliminary data.</text>
</comment>
<dbReference type="STRING" id="109895.A0A507DVT9"/>
<dbReference type="Pfam" id="PF00724">
    <property type="entry name" value="Oxidored_FMN"/>
    <property type="match status" value="1"/>
</dbReference>
<evidence type="ECO:0000313" key="2">
    <source>
        <dbReference type="EMBL" id="TPX55068.1"/>
    </source>
</evidence>
<dbReference type="GO" id="GO:0016491">
    <property type="term" value="F:oxidoreductase activity"/>
    <property type="evidence" value="ECO:0007669"/>
    <property type="project" value="InterPro"/>
</dbReference>
<name>A0A507DVT9_9FUNG</name>
<accession>A0A507DVT9</accession>
<organism evidence="2 3">
    <name type="scientific">Powellomyces hirtus</name>
    <dbReference type="NCBI Taxonomy" id="109895"/>
    <lineage>
        <taxon>Eukaryota</taxon>
        <taxon>Fungi</taxon>
        <taxon>Fungi incertae sedis</taxon>
        <taxon>Chytridiomycota</taxon>
        <taxon>Chytridiomycota incertae sedis</taxon>
        <taxon>Chytridiomycetes</taxon>
        <taxon>Spizellomycetales</taxon>
        <taxon>Powellomycetaceae</taxon>
        <taxon>Powellomyces</taxon>
    </lineage>
</organism>
<evidence type="ECO:0000313" key="3">
    <source>
        <dbReference type="Proteomes" id="UP000318582"/>
    </source>
</evidence>
<dbReference type="AlphaFoldDB" id="A0A507DVT9"/>